<evidence type="ECO:0000313" key="2">
    <source>
        <dbReference type="EMBL" id="AVP99229.1"/>
    </source>
</evidence>
<feature type="signal peptide" evidence="1">
    <location>
        <begin position="1"/>
        <end position="35"/>
    </location>
</feature>
<evidence type="ECO:0000313" key="3">
    <source>
        <dbReference type="Proteomes" id="UP000241074"/>
    </source>
</evidence>
<proteinExistence type="predicted"/>
<keyword evidence="3" id="KW-1185">Reference proteome</keyword>
<reference evidence="2 3" key="2">
    <citation type="submission" date="2018-03" db="EMBL/GenBank/DDBJ databases">
        <authorList>
            <person name="Keele B.F."/>
        </authorList>
    </citation>
    <scope>NUCLEOTIDE SEQUENCE [LARGE SCALE GENOMIC DNA]</scope>
    <source>
        <strain evidence="2 3">D13</strain>
    </source>
</reference>
<dbReference type="EMBL" id="CP027860">
    <property type="protein sequence ID" value="AVP99229.1"/>
    <property type="molecule type" value="Genomic_DNA"/>
</dbReference>
<gene>
    <name evidence="2" type="ORF">C7S18_19590</name>
</gene>
<reference evidence="2 3" key="1">
    <citation type="submission" date="2018-03" db="EMBL/GenBank/DDBJ databases">
        <title>Ahniella affigens gen. nov., sp. nov., a gammaproteobacterium isolated from sandy soil near a stream.</title>
        <authorList>
            <person name="Ko Y."/>
            <person name="Kim J.-H."/>
        </authorList>
    </citation>
    <scope>NUCLEOTIDE SEQUENCE [LARGE SCALE GENOMIC DNA]</scope>
    <source>
        <strain evidence="2 3">D13</strain>
    </source>
</reference>
<name>A0A2P1PWL6_9GAMM</name>
<dbReference type="AlphaFoldDB" id="A0A2P1PWL6"/>
<organism evidence="2 3">
    <name type="scientific">Ahniella affigens</name>
    <dbReference type="NCBI Taxonomy" id="2021234"/>
    <lineage>
        <taxon>Bacteria</taxon>
        <taxon>Pseudomonadati</taxon>
        <taxon>Pseudomonadota</taxon>
        <taxon>Gammaproteobacteria</taxon>
        <taxon>Lysobacterales</taxon>
        <taxon>Rhodanobacteraceae</taxon>
        <taxon>Ahniella</taxon>
    </lineage>
</organism>
<evidence type="ECO:0008006" key="4">
    <source>
        <dbReference type="Google" id="ProtNLM"/>
    </source>
</evidence>
<sequence length="247" mass="27088">MMSTHISTQPDWHGRIALSMLLALFVALASSVARAGDTARVATSADAPEAERGQPPSIWLVQHSRFRMQGDVYEYRLDFQEPIPVTPALCQVDVADIDVAKNGRPPDLNGYDAVTQYRLFAFRVAGVDCTDMSPAAFFRADDGISAENIESVQRALWRWQRSLRIVSDLPPIEDNEAAGGDLDDFLDQVRNARLTETSSIGLSDSDIVCEWSLQGGKGLLWDVRINPNTGVVNGIGFGHVDPELSDD</sequence>
<keyword evidence="1" id="KW-0732">Signal</keyword>
<evidence type="ECO:0000256" key="1">
    <source>
        <dbReference type="SAM" id="SignalP"/>
    </source>
</evidence>
<dbReference type="RefSeq" id="WP_106893149.1">
    <property type="nucleotide sequence ID" value="NZ_CP027860.1"/>
</dbReference>
<accession>A0A2P1PWL6</accession>
<dbReference type="KEGG" id="xba:C7S18_19590"/>
<dbReference type="Proteomes" id="UP000241074">
    <property type="component" value="Chromosome"/>
</dbReference>
<feature type="chain" id="PRO_5015179094" description="PepSY domain-containing protein" evidence="1">
    <location>
        <begin position="36"/>
        <end position="247"/>
    </location>
</feature>
<protein>
    <recommendedName>
        <fullName evidence="4">PepSY domain-containing protein</fullName>
    </recommendedName>
</protein>